<feature type="repeat" description="WD" evidence="7">
    <location>
        <begin position="325"/>
        <end position="366"/>
    </location>
</feature>
<feature type="repeat" description="WD" evidence="7">
    <location>
        <begin position="368"/>
        <end position="399"/>
    </location>
</feature>
<dbReference type="AlphaFoldDB" id="J9DP75"/>
<feature type="domain" description="Sof1-like protein" evidence="9">
    <location>
        <begin position="409"/>
        <end position="471"/>
    </location>
</feature>
<dbReference type="Gene3D" id="2.130.10.10">
    <property type="entry name" value="YVTN repeat-like/Quinoprotein amine dehydrogenase"/>
    <property type="match status" value="2"/>
</dbReference>
<gene>
    <name evidence="10" type="ORF">EDEG_00242</name>
</gene>
<evidence type="ECO:0000259" key="9">
    <source>
        <dbReference type="Pfam" id="PF04158"/>
    </source>
</evidence>
<keyword evidence="11" id="KW-1185">Reference proteome</keyword>
<dbReference type="FunCoup" id="J9DP75">
    <property type="interactions" value="321"/>
</dbReference>
<evidence type="ECO:0000256" key="3">
    <source>
        <dbReference type="ARBA" id="ARBA00022574"/>
    </source>
</evidence>
<reference evidence="10 11" key="1">
    <citation type="submission" date="2011-08" db="EMBL/GenBank/DDBJ databases">
        <authorList>
            <person name="Liu Z.J."/>
            <person name="Shi F.L."/>
            <person name="Lu J.Q."/>
            <person name="Li M."/>
            <person name="Wang Z.L."/>
        </authorList>
    </citation>
    <scope>NUCLEOTIDE SEQUENCE [LARGE SCALE GENOMIC DNA]</scope>
    <source>
        <strain evidence="10 11">USNM 41457</strain>
    </source>
</reference>
<dbReference type="Pfam" id="PF04158">
    <property type="entry name" value="Sof1"/>
    <property type="match status" value="1"/>
</dbReference>
<keyword evidence="3 7" id="KW-0853">WD repeat</keyword>
<dbReference type="SUPFAM" id="SSF50978">
    <property type="entry name" value="WD40 repeat-like"/>
    <property type="match status" value="1"/>
</dbReference>
<evidence type="ECO:0000256" key="7">
    <source>
        <dbReference type="PROSITE-ProRule" id="PRU00221"/>
    </source>
</evidence>
<evidence type="ECO:0000256" key="1">
    <source>
        <dbReference type="ARBA" id="ARBA00004604"/>
    </source>
</evidence>
<feature type="compositionally biased region" description="Basic and acidic residues" evidence="8">
    <location>
        <begin position="466"/>
        <end position="482"/>
    </location>
</feature>
<evidence type="ECO:0000313" key="10">
    <source>
        <dbReference type="EMBL" id="EJW03137.1"/>
    </source>
</evidence>
<protein>
    <recommendedName>
        <fullName evidence="9">Sof1-like protein domain-containing protein</fullName>
    </recommendedName>
</protein>
<evidence type="ECO:0000256" key="2">
    <source>
        <dbReference type="ARBA" id="ARBA00005649"/>
    </source>
</evidence>
<dbReference type="PANTHER" id="PTHR22851">
    <property type="entry name" value="U3 SMALL NUCLEOLAR RNA U3 SNORNA ASSOCIATED PROTEIN"/>
    <property type="match status" value="1"/>
</dbReference>
<evidence type="ECO:0000313" key="11">
    <source>
        <dbReference type="Proteomes" id="UP000003163"/>
    </source>
</evidence>
<dbReference type="PROSITE" id="PS50082">
    <property type="entry name" value="WD_REPEATS_2"/>
    <property type="match status" value="2"/>
</dbReference>
<evidence type="ECO:0000256" key="5">
    <source>
        <dbReference type="ARBA" id="ARBA00023242"/>
    </source>
</evidence>
<sequence length="482" mass="55555">MKITTIFHDEDDTETAGTPRQTYTKDPKYHPFMAQREYMKALNFTKVERMLAKPFVKAYSDPREGIVKVKSHKKMDRILCSSYDGSVYLYDIGKKEYLSKYTASSDDVKSTNNLNNIELEKDLDGILIEPEENNLILDSEEEEEEDWAKYTEKDKDILFTNKINTTYGNNCSKGVAFLDSKILVSCQKNLHFLDSLMTKKLHNYEVEGFINDLDTCNNENVLISSTKGLETFNIGNLQPKMNFSGINNSSCAVFNSDSSLIATTNGTTLTLIDNKVEKDFFSSNIGVKTNSISFSPLGTYFVTGNEDGNAYLHDLRYLNNIFGTFRHHVNAVTSVDYHPNGKEIVTGSYDKTIRIFNTKDKKSRDVYYNKRMNHVNAVCYNKSGTRIFSGSDDGSLRVWRSVASLKDNISFKEKASIKYGKLLKDKYKHVEEIKRIEKHRFLPKQLKGHMKQKHEMYQAQLRRQQKSNEKNHDHLDWKKLDE</sequence>
<dbReference type="GO" id="GO:0032040">
    <property type="term" value="C:small-subunit processome"/>
    <property type="evidence" value="ECO:0007669"/>
    <property type="project" value="TreeGrafter"/>
</dbReference>
<organism evidence="10 11">
    <name type="scientific">Edhazardia aedis (strain USNM 41457)</name>
    <name type="common">Microsporidian parasite</name>
    <dbReference type="NCBI Taxonomy" id="1003232"/>
    <lineage>
        <taxon>Eukaryota</taxon>
        <taxon>Fungi</taxon>
        <taxon>Fungi incertae sedis</taxon>
        <taxon>Microsporidia</taxon>
        <taxon>Edhazardia</taxon>
    </lineage>
</organism>
<name>J9DP75_EDHAE</name>
<evidence type="ECO:0000256" key="4">
    <source>
        <dbReference type="ARBA" id="ARBA00022737"/>
    </source>
</evidence>
<dbReference type="InterPro" id="IPR036322">
    <property type="entry name" value="WD40_repeat_dom_sf"/>
</dbReference>
<dbReference type="GO" id="GO:0000462">
    <property type="term" value="P:maturation of SSU-rRNA from tricistronic rRNA transcript (SSU-rRNA, 5.8S rRNA, LSU-rRNA)"/>
    <property type="evidence" value="ECO:0007669"/>
    <property type="project" value="TreeGrafter"/>
</dbReference>
<keyword evidence="4" id="KW-0677">Repeat</keyword>
<dbReference type="InterPro" id="IPR007287">
    <property type="entry name" value="Sof1"/>
</dbReference>
<dbReference type="VEuPathDB" id="MicrosporidiaDB:EDEG_00242"/>
<comment type="caution">
    <text evidence="10">The sequence shown here is derived from an EMBL/GenBank/DDBJ whole genome shotgun (WGS) entry which is preliminary data.</text>
</comment>
<dbReference type="Pfam" id="PF00400">
    <property type="entry name" value="WD40"/>
    <property type="match status" value="3"/>
</dbReference>
<dbReference type="PANTHER" id="PTHR22851:SF0">
    <property type="entry name" value="DDB1- AND CUL4-ASSOCIATED FACTOR 13"/>
    <property type="match status" value="1"/>
</dbReference>
<dbReference type="InterPro" id="IPR001680">
    <property type="entry name" value="WD40_rpt"/>
</dbReference>
<dbReference type="InParanoid" id="J9DP75"/>
<reference evidence="11" key="2">
    <citation type="submission" date="2015-07" db="EMBL/GenBank/DDBJ databases">
        <title>Contrasting host-pathogen interactions and genome evolution in two generalist and specialist microsporidian pathogens of mosquitoes.</title>
        <authorList>
            <consortium name="The Broad Institute Genomics Platform"/>
            <consortium name="The Broad Institute Genome Sequencing Center for Infectious Disease"/>
            <person name="Cuomo C.A."/>
            <person name="Sanscrainte N.D."/>
            <person name="Goldberg J.M."/>
            <person name="Heiman D."/>
            <person name="Young S."/>
            <person name="Zeng Q."/>
            <person name="Becnel J.J."/>
            <person name="Birren B.W."/>
        </authorList>
    </citation>
    <scope>NUCLEOTIDE SEQUENCE [LARGE SCALE GENOMIC DNA]</scope>
    <source>
        <strain evidence="11">USNM 41457</strain>
    </source>
</reference>
<dbReference type="HOGENOM" id="CLU_033999_0_0_1"/>
<evidence type="ECO:0000256" key="6">
    <source>
        <dbReference type="ARBA" id="ARBA00023274"/>
    </source>
</evidence>
<dbReference type="OMA" id="EDHNAYI"/>
<dbReference type="SMART" id="SM00320">
    <property type="entry name" value="WD40"/>
    <property type="match status" value="4"/>
</dbReference>
<dbReference type="Proteomes" id="UP000003163">
    <property type="component" value="Unassembled WGS sequence"/>
</dbReference>
<comment type="similarity">
    <text evidence="2">Belongs to the WD repeat DCAF13/WDSOF1 family.</text>
</comment>
<dbReference type="InterPro" id="IPR015943">
    <property type="entry name" value="WD40/YVTN_repeat-like_dom_sf"/>
</dbReference>
<dbReference type="PROSITE" id="PS50294">
    <property type="entry name" value="WD_REPEATS_REGION"/>
    <property type="match status" value="2"/>
</dbReference>
<comment type="subcellular location">
    <subcellularLocation>
        <location evidence="1">Nucleus</location>
        <location evidence="1">Nucleolus</location>
    </subcellularLocation>
</comment>
<dbReference type="InterPro" id="IPR051733">
    <property type="entry name" value="WD_repeat_DCAF13/WDSOF1"/>
</dbReference>
<dbReference type="EMBL" id="AFBI03000002">
    <property type="protein sequence ID" value="EJW03137.1"/>
    <property type="molecule type" value="Genomic_DNA"/>
</dbReference>
<feature type="region of interest" description="Disordered" evidence="8">
    <location>
        <begin position="461"/>
        <end position="482"/>
    </location>
</feature>
<accession>J9DP75</accession>
<dbReference type="STRING" id="1003232.J9DP75"/>
<keyword evidence="5" id="KW-0539">Nucleus</keyword>
<proteinExistence type="inferred from homology"/>
<evidence type="ECO:0000256" key="8">
    <source>
        <dbReference type="SAM" id="MobiDB-lite"/>
    </source>
</evidence>
<dbReference type="OrthoDB" id="10249065at2759"/>
<keyword evidence="6" id="KW-0687">Ribonucleoprotein</keyword>